<comment type="catalytic activity">
    <reaction evidence="8">
        <text>H2O(in) = H2O(out)</text>
        <dbReference type="Rhea" id="RHEA:29667"/>
        <dbReference type="ChEBI" id="CHEBI:15377"/>
    </reaction>
</comment>
<dbReference type="Gene3D" id="1.20.1080.10">
    <property type="entry name" value="Glycerol uptake facilitator protein"/>
    <property type="match status" value="1"/>
</dbReference>
<feature type="transmembrane region" description="Helical" evidence="10">
    <location>
        <begin position="221"/>
        <end position="238"/>
    </location>
</feature>
<comment type="similarity">
    <text evidence="2 9">Belongs to the MIP/aquaporin (TC 1.A.8) family.</text>
</comment>
<feature type="transmembrane region" description="Helical" evidence="10">
    <location>
        <begin position="177"/>
        <end position="201"/>
    </location>
</feature>
<keyword evidence="3 9" id="KW-0813">Transport</keyword>
<dbReference type="GO" id="GO:0015250">
    <property type="term" value="F:water channel activity"/>
    <property type="evidence" value="ECO:0007669"/>
    <property type="project" value="TreeGrafter"/>
</dbReference>
<protein>
    <recommendedName>
        <fullName evidence="13">Aquaporin-1</fullName>
    </recommendedName>
</protein>
<keyword evidence="6 10" id="KW-1133">Transmembrane helix</keyword>
<keyword evidence="7 10" id="KW-0472">Membrane</keyword>
<keyword evidence="5" id="KW-0677">Repeat</keyword>
<comment type="subcellular location">
    <subcellularLocation>
        <location evidence="1">Membrane</location>
        <topology evidence="1">Multi-pass membrane protein</topology>
    </subcellularLocation>
</comment>
<evidence type="ECO:0000256" key="1">
    <source>
        <dbReference type="ARBA" id="ARBA00004141"/>
    </source>
</evidence>
<keyword evidence="4 9" id="KW-0812">Transmembrane</keyword>
<feature type="transmembrane region" description="Helical" evidence="10">
    <location>
        <begin position="23"/>
        <end position="43"/>
    </location>
</feature>
<dbReference type="InterPro" id="IPR000425">
    <property type="entry name" value="MIP"/>
</dbReference>
<dbReference type="EMBL" id="KQ030525">
    <property type="protein sequence ID" value="KJZ74570.1"/>
    <property type="molecule type" value="Genomic_DNA"/>
</dbReference>
<dbReference type="PANTHER" id="PTHR19139">
    <property type="entry name" value="AQUAPORIN TRANSPORTER"/>
    <property type="match status" value="1"/>
</dbReference>
<evidence type="ECO:0000256" key="5">
    <source>
        <dbReference type="ARBA" id="ARBA00022737"/>
    </source>
</evidence>
<dbReference type="Proteomes" id="UP000054481">
    <property type="component" value="Unassembled WGS sequence"/>
</dbReference>
<dbReference type="InterPro" id="IPR023271">
    <property type="entry name" value="Aquaporin-like"/>
</dbReference>
<dbReference type="PRINTS" id="PR00783">
    <property type="entry name" value="MINTRINSICP"/>
</dbReference>
<feature type="transmembrane region" description="Helical" evidence="10">
    <location>
        <begin position="147"/>
        <end position="170"/>
    </location>
</feature>
<reference evidence="11 12" key="1">
    <citation type="journal article" date="2014" name="Genome Biol. Evol.">
        <title>Comparative genomics and transcriptomics analyses reveal divergent lifestyle features of nematode endoparasitic fungus Hirsutella minnesotensis.</title>
        <authorList>
            <person name="Lai Y."/>
            <person name="Liu K."/>
            <person name="Zhang X."/>
            <person name="Zhang X."/>
            <person name="Li K."/>
            <person name="Wang N."/>
            <person name="Shu C."/>
            <person name="Wu Y."/>
            <person name="Wang C."/>
            <person name="Bushley K.E."/>
            <person name="Xiang M."/>
            <person name="Liu X."/>
        </authorList>
    </citation>
    <scope>NUCLEOTIDE SEQUENCE [LARGE SCALE GENOMIC DNA]</scope>
    <source>
        <strain evidence="11 12">3608</strain>
    </source>
</reference>
<proteinExistence type="inferred from homology"/>
<sequence>MEFLANIKTSPARKISGAVLGEFIGTFMFLLCGFIGAQSTVLYTRALDTDKPPPDIATLVPLRFLYIAFAFGLGLTVNVWVFYRVSGGMFNPAVTLGLVFVGAVSPRRALAIVPTQLLAGIAAAGVVASLLPSPLFITTILSPQTSVAQGVLLEMLFTAQLVLTVYLLAVEKHRATFLAPIGIGASLFVGHVASIGLTGASMNPARSFGPALLVNFPKYHWIYWVGPFAGALLAYIIYSTLKWLDYEAANPGQDDDNVERLPDRVAIVPRDGRKGSRSPAAELVFNIRDDEARIVDPPRT</sequence>
<gene>
    <name evidence="11" type="ORF">HIM_06166</name>
</gene>
<evidence type="ECO:0000256" key="10">
    <source>
        <dbReference type="SAM" id="Phobius"/>
    </source>
</evidence>
<evidence type="ECO:0008006" key="13">
    <source>
        <dbReference type="Google" id="ProtNLM"/>
    </source>
</evidence>
<evidence type="ECO:0000256" key="9">
    <source>
        <dbReference type="RuleBase" id="RU000477"/>
    </source>
</evidence>
<dbReference type="GO" id="GO:0005886">
    <property type="term" value="C:plasma membrane"/>
    <property type="evidence" value="ECO:0007669"/>
    <property type="project" value="TreeGrafter"/>
</dbReference>
<dbReference type="InterPro" id="IPR034294">
    <property type="entry name" value="Aquaporin_transptr"/>
</dbReference>
<dbReference type="FunFam" id="1.20.1080.10:FF:000014">
    <property type="entry name" value="Aquaporin 1"/>
    <property type="match status" value="1"/>
</dbReference>
<feature type="transmembrane region" description="Helical" evidence="10">
    <location>
        <begin position="117"/>
        <end position="141"/>
    </location>
</feature>
<evidence type="ECO:0000256" key="3">
    <source>
        <dbReference type="ARBA" id="ARBA00022448"/>
    </source>
</evidence>
<name>A0A0F7ZNY7_9HYPO</name>
<evidence type="ECO:0000313" key="11">
    <source>
        <dbReference type="EMBL" id="KJZ74570.1"/>
    </source>
</evidence>
<dbReference type="Pfam" id="PF00230">
    <property type="entry name" value="MIP"/>
    <property type="match status" value="1"/>
</dbReference>
<evidence type="ECO:0000256" key="8">
    <source>
        <dbReference type="ARBA" id="ARBA00034651"/>
    </source>
</evidence>
<accession>A0A0F7ZNY7</accession>
<dbReference type="AlphaFoldDB" id="A0A0F7ZNY7"/>
<feature type="transmembrane region" description="Helical" evidence="10">
    <location>
        <begin position="64"/>
        <end position="83"/>
    </location>
</feature>
<evidence type="ECO:0000256" key="2">
    <source>
        <dbReference type="ARBA" id="ARBA00006175"/>
    </source>
</evidence>
<feature type="transmembrane region" description="Helical" evidence="10">
    <location>
        <begin position="89"/>
        <end position="105"/>
    </location>
</feature>
<organism evidence="11 12">
    <name type="scientific">Hirsutella minnesotensis 3608</name>
    <dbReference type="NCBI Taxonomy" id="1043627"/>
    <lineage>
        <taxon>Eukaryota</taxon>
        <taxon>Fungi</taxon>
        <taxon>Dikarya</taxon>
        <taxon>Ascomycota</taxon>
        <taxon>Pezizomycotina</taxon>
        <taxon>Sordariomycetes</taxon>
        <taxon>Hypocreomycetidae</taxon>
        <taxon>Hypocreales</taxon>
        <taxon>Ophiocordycipitaceae</taxon>
        <taxon>Hirsutella</taxon>
    </lineage>
</organism>
<keyword evidence="12" id="KW-1185">Reference proteome</keyword>
<evidence type="ECO:0000313" key="12">
    <source>
        <dbReference type="Proteomes" id="UP000054481"/>
    </source>
</evidence>
<dbReference type="PANTHER" id="PTHR19139:SF199">
    <property type="entry name" value="MIP17260P"/>
    <property type="match status" value="1"/>
</dbReference>
<evidence type="ECO:0000256" key="4">
    <source>
        <dbReference type="ARBA" id="ARBA00022692"/>
    </source>
</evidence>
<evidence type="ECO:0000256" key="6">
    <source>
        <dbReference type="ARBA" id="ARBA00022989"/>
    </source>
</evidence>
<evidence type="ECO:0000256" key="7">
    <source>
        <dbReference type="ARBA" id="ARBA00023136"/>
    </source>
</evidence>
<dbReference type="SUPFAM" id="SSF81338">
    <property type="entry name" value="Aquaporin-like"/>
    <property type="match status" value="1"/>
</dbReference>
<dbReference type="OrthoDB" id="3222at2759"/>